<dbReference type="PANTHER" id="PTHR10381">
    <property type="entry name" value="ATP-DEPENDENT CLP PROTEASE PROTEOLYTIC SUBUNIT"/>
    <property type="match status" value="1"/>
</dbReference>
<dbReference type="InterPro" id="IPR029045">
    <property type="entry name" value="ClpP/crotonase-like_dom_sf"/>
</dbReference>
<dbReference type="EMBL" id="BQOB01000001">
    <property type="protein sequence ID" value="GKH82543.1"/>
    <property type="molecule type" value="Genomic_DNA"/>
</dbReference>
<evidence type="ECO:0000256" key="2">
    <source>
        <dbReference type="ARBA" id="ARBA00022490"/>
    </source>
</evidence>
<evidence type="ECO:0000313" key="10">
    <source>
        <dbReference type="EMBL" id="KAA5380646.1"/>
    </source>
</evidence>
<keyword evidence="5" id="KW-0720">Serine protease</keyword>
<keyword evidence="7" id="KW-0175">Coiled coil</keyword>
<evidence type="ECO:0000256" key="8">
    <source>
        <dbReference type="SAM" id="MobiDB-lite"/>
    </source>
</evidence>
<feature type="coiled-coil region" evidence="7">
    <location>
        <begin position="290"/>
        <end position="317"/>
    </location>
</feature>
<dbReference type="Proteomes" id="UP001055104">
    <property type="component" value="Unassembled WGS sequence"/>
</dbReference>
<organism evidence="10 11">
    <name type="scientific">Phocaeicola dorei</name>
    <dbReference type="NCBI Taxonomy" id="357276"/>
    <lineage>
        <taxon>Bacteria</taxon>
        <taxon>Pseudomonadati</taxon>
        <taxon>Bacteroidota</taxon>
        <taxon>Bacteroidia</taxon>
        <taxon>Bacteroidales</taxon>
        <taxon>Bacteroidaceae</taxon>
        <taxon>Phocaeicola</taxon>
    </lineage>
</organism>
<dbReference type="Gene3D" id="3.90.226.10">
    <property type="entry name" value="2-enoyl-CoA Hydratase, Chain A, domain 1"/>
    <property type="match status" value="1"/>
</dbReference>
<dbReference type="RefSeq" id="WP_120053493.1">
    <property type="nucleotide sequence ID" value="NZ_BQOA01000001.1"/>
</dbReference>
<dbReference type="InterPro" id="IPR001907">
    <property type="entry name" value="ClpP"/>
</dbReference>
<evidence type="ECO:0000256" key="5">
    <source>
        <dbReference type="ARBA" id="ARBA00022825"/>
    </source>
</evidence>
<dbReference type="SUPFAM" id="SSF52096">
    <property type="entry name" value="ClpP/crotonase"/>
    <property type="match status" value="1"/>
</dbReference>
<proteinExistence type="inferred from homology"/>
<evidence type="ECO:0000256" key="6">
    <source>
        <dbReference type="RuleBase" id="RU003567"/>
    </source>
</evidence>
<dbReference type="PANTHER" id="PTHR10381:SF70">
    <property type="entry name" value="ATP-DEPENDENT CLP PROTEASE PROTEOLYTIC SUBUNIT"/>
    <property type="match status" value="1"/>
</dbReference>
<keyword evidence="4" id="KW-0378">Hydrolase</keyword>
<dbReference type="PRINTS" id="PR00127">
    <property type="entry name" value="CLPPROTEASEP"/>
</dbReference>
<reference evidence="10 11" key="1">
    <citation type="journal article" date="2019" name="Nat. Med.">
        <title>A library of human gut bacterial isolates paired with longitudinal multiomics data enables mechanistic microbiome research.</title>
        <authorList>
            <person name="Poyet M."/>
            <person name="Groussin M."/>
            <person name="Gibbons S.M."/>
            <person name="Avila-Pacheco J."/>
            <person name="Jiang X."/>
            <person name="Kearney S.M."/>
            <person name="Perrotta A.R."/>
            <person name="Berdy B."/>
            <person name="Zhao S."/>
            <person name="Lieberman T.D."/>
            <person name="Swanson P.K."/>
            <person name="Smith M."/>
            <person name="Roesemann S."/>
            <person name="Alexander J.E."/>
            <person name="Rich S.A."/>
            <person name="Livny J."/>
            <person name="Vlamakis H."/>
            <person name="Clish C."/>
            <person name="Bullock K."/>
            <person name="Deik A."/>
            <person name="Scott J."/>
            <person name="Pierce K.A."/>
            <person name="Xavier R.J."/>
            <person name="Alm E.J."/>
        </authorList>
    </citation>
    <scope>NUCLEOTIDE SEQUENCE [LARGE SCALE GENOMIC DNA]</scope>
    <source>
        <strain evidence="10 11">BIOML-A5</strain>
    </source>
</reference>
<evidence type="ECO:0000256" key="4">
    <source>
        <dbReference type="ARBA" id="ARBA00022801"/>
    </source>
</evidence>
<dbReference type="Proteomes" id="UP000347681">
    <property type="component" value="Unassembled WGS sequence"/>
</dbReference>
<dbReference type="EMBL" id="VVZB01000012">
    <property type="protein sequence ID" value="KAA5380646.1"/>
    <property type="molecule type" value="Genomic_DNA"/>
</dbReference>
<keyword evidence="3" id="KW-0645">Protease</keyword>
<evidence type="ECO:0000256" key="1">
    <source>
        <dbReference type="ARBA" id="ARBA00007039"/>
    </source>
</evidence>
<evidence type="ECO:0000256" key="7">
    <source>
        <dbReference type="SAM" id="Coils"/>
    </source>
</evidence>
<evidence type="ECO:0000313" key="11">
    <source>
        <dbReference type="Proteomes" id="UP000347681"/>
    </source>
</evidence>
<dbReference type="GO" id="GO:0004176">
    <property type="term" value="F:ATP-dependent peptidase activity"/>
    <property type="evidence" value="ECO:0007669"/>
    <property type="project" value="InterPro"/>
</dbReference>
<dbReference type="GO" id="GO:0004252">
    <property type="term" value="F:serine-type endopeptidase activity"/>
    <property type="evidence" value="ECO:0007669"/>
    <property type="project" value="InterPro"/>
</dbReference>
<protein>
    <recommendedName>
        <fullName evidence="6">ATP-dependent Clp protease proteolytic subunit</fullName>
    </recommendedName>
</protein>
<reference evidence="9" key="2">
    <citation type="submission" date="2022-01" db="EMBL/GenBank/DDBJ databases">
        <title>Novel bile acid biosynthetic pathways are enriched in the microbiome of centenarians.</title>
        <authorList>
            <person name="Sato Y."/>
            <person name="Atarashi K."/>
            <person name="Plichta R.D."/>
            <person name="Arai Y."/>
            <person name="Sasajima S."/>
            <person name="Kearney M.S."/>
            <person name="Suda W."/>
            <person name="Takeshita K."/>
            <person name="Sasaki T."/>
            <person name="Okamoto S."/>
            <person name="Skelly N.A."/>
            <person name="Okamura Y."/>
            <person name="Vlamakis H."/>
            <person name="Li Y."/>
            <person name="Tanoue T."/>
            <person name="Takei H."/>
            <person name="Nittono H."/>
            <person name="Narushima S."/>
            <person name="Irie J."/>
            <person name="Itoh H."/>
            <person name="Moriya K."/>
            <person name="Sugiura Y."/>
            <person name="Suematsu M."/>
            <person name="Moritoki N."/>
            <person name="Shibata S."/>
            <person name="Littman R.D."/>
            <person name="Fischbach A.M."/>
            <person name="Uwamino Y."/>
            <person name="Inoue T."/>
            <person name="Honda A."/>
            <person name="Hattori M."/>
            <person name="Murai T."/>
            <person name="Xavier J.R."/>
            <person name="Hirose N."/>
            <person name="Honda K."/>
        </authorList>
    </citation>
    <scope>NUCLEOTIDE SEQUENCE</scope>
    <source>
        <strain evidence="9">CE91-St7</strain>
    </source>
</reference>
<accession>A0A5M5ZR45</accession>
<comment type="similarity">
    <text evidence="1 6">Belongs to the peptidase S14 family.</text>
</comment>
<dbReference type="Pfam" id="PF00574">
    <property type="entry name" value="CLP_protease"/>
    <property type="match status" value="1"/>
</dbReference>
<dbReference type="InterPro" id="IPR023562">
    <property type="entry name" value="ClpP/TepA"/>
</dbReference>
<evidence type="ECO:0000256" key="3">
    <source>
        <dbReference type="ARBA" id="ARBA00022670"/>
    </source>
</evidence>
<dbReference type="AlphaFoldDB" id="A0A5M5ZR45"/>
<keyword evidence="2" id="KW-0963">Cytoplasm</keyword>
<comment type="caution">
    <text evidence="10">The sequence shown here is derived from an EMBL/GenBank/DDBJ whole genome shotgun (WGS) entry which is preliminary data.</text>
</comment>
<dbReference type="CDD" id="cd07016">
    <property type="entry name" value="S14_ClpP_1"/>
    <property type="match status" value="1"/>
</dbReference>
<dbReference type="GO" id="GO:0006515">
    <property type="term" value="P:protein quality control for misfolded or incompletely synthesized proteins"/>
    <property type="evidence" value="ECO:0007669"/>
    <property type="project" value="TreeGrafter"/>
</dbReference>
<sequence length="380" mass="41660">MAKLFINKDIAPDTDKYKYWLTGEDSVSFSDIQYFIDWMPSDDNRIDVEIHSCGGDCVEGYAIYDALRASGKEISCKVVGRCASMATVILLAAPLERRTAYAHSELLIHSPYYGSAPNGILTVAKMEAMINELNSDKEKMLALYTERTGKTREVLEAQMATDSWFSPEKAIELGFISSIVPAISAKVELNINQNPKGMTKGKETAVPQSLLDRLLKKCGYAKIEDVPTVGLVITTSTGDELNVEREEGEIQVGDPASPDGEHVLEDGRTVVVQDGVITEIKEPGSEDEDVDALKARIDELEAENKELKENAKSEEDVKILAAVKDAGGIDKLTKAASSKYTPAGRVQPTNSKKNDAAPVGIIQKKLAEAREKNKNRYQKK</sequence>
<dbReference type="GO" id="GO:0051117">
    <property type="term" value="F:ATPase binding"/>
    <property type="evidence" value="ECO:0007669"/>
    <property type="project" value="TreeGrafter"/>
</dbReference>
<evidence type="ECO:0000313" key="9">
    <source>
        <dbReference type="EMBL" id="GKH82543.1"/>
    </source>
</evidence>
<name>A0A5M5ZR45_9BACT</name>
<gene>
    <name evidence="9" type="ORF">CE91St7_34270</name>
    <name evidence="10" type="ORF">F2Y61_17450</name>
</gene>
<dbReference type="GO" id="GO:0009368">
    <property type="term" value="C:endopeptidase Clp complex"/>
    <property type="evidence" value="ECO:0007669"/>
    <property type="project" value="TreeGrafter"/>
</dbReference>
<feature type="region of interest" description="Disordered" evidence="8">
    <location>
        <begin position="337"/>
        <end position="359"/>
    </location>
</feature>